<dbReference type="SUPFAM" id="SSF52833">
    <property type="entry name" value="Thioredoxin-like"/>
    <property type="match status" value="1"/>
</dbReference>
<dbReference type="AlphaFoldDB" id="A0A1G1ZBW8"/>
<sequence>MTKPVIYTTPSCTYCRMAKAFFIENHVEYEEKNVATDMEAQHEMIRKSGQLGVPVTDFGDEIIIGFDKRKFQEKVGVAK</sequence>
<dbReference type="GO" id="GO:0009055">
    <property type="term" value="F:electron transfer activity"/>
    <property type="evidence" value="ECO:0007669"/>
    <property type="project" value="TreeGrafter"/>
</dbReference>
<protein>
    <submittedName>
        <fullName evidence="2">NrdH-redoxin</fullName>
    </submittedName>
</protein>
<dbReference type="PANTHER" id="PTHR34386">
    <property type="entry name" value="GLUTAREDOXIN"/>
    <property type="match status" value="1"/>
</dbReference>
<dbReference type="PANTHER" id="PTHR34386:SF1">
    <property type="entry name" value="GLUTAREDOXIN-LIKE PROTEIN NRDH"/>
    <property type="match status" value="1"/>
</dbReference>
<evidence type="ECO:0000313" key="3">
    <source>
        <dbReference type="Proteomes" id="UP000177801"/>
    </source>
</evidence>
<evidence type="ECO:0000259" key="1">
    <source>
        <dbReference type="Pfam" id="PF00462"/>
    </source>
</evidence>
<accession>A0A1G1ZBW8</accession>
<dbReference type="Proteomes" id="UP000177801">
    <property type="component" value="Unassembled WGS sequence"/>
</dbReference>
<proteinExistence type="predicted"/>
<gene>
    <name evidence="2" type="ORF">A3G58_02310</name>
</gene>
<dbReference type="EMBL" id="MHJD01000026">
    <property type="protein sequence ID" value="OGY62148.1"/>
    <property type="molecule type" value="Genomic_DNA"/>
</dbReference>
<evidence type="ECO:0000313" key="2">
    <source>
        <dbReference type="EMBL" id="OGY62148.1"/>
    </source>
</evidence>
<dbReference type="CDD" id="cd02976">
    <property type="entry name" value="NrdH"/>
    <property type="match status" value="1"/>
</dbReference>
<organism evidence="2 3">
    <name type="scientific">Candidatus Colwellbacteria bacterium RIFCSPLOWO2_12_FULL_46_17</name>
    <dbReference type="NCBI Taxonomy" id="1797695"/>
    <lineage>
        <taxon>Bacteria</taxon>
        <taxon>Candidatus Colwelliibacteriota</taxon>
    </lineage>
</organism>
<reference evidence="2 3" key="1">
    <citation type="journal article" date="2016" name="Nat. Commun.">
        <title>Thousands of microbial genomes shed light on interconnected biogeochemical processes in an aquifer system.</title>
        <authorList>
            <person name="Anantharaman K."/>
            <person name="Brown C.T."/>
            <person name="Hug L.A."/>
            <person name="Sharon I."/>
            <person name="Castelle C.J."/>
            <person name="Probst A.J."/>
            <person name="Thomas B.C."/>
            <person name="Singh A."/>
            <person name="Wilkins M.J."/>
            <person name="Karaoz U."/>
            <person name="Brodie E.L."/>
            <person name="Williams K.H."/>
            <person name="Hubbard S.S."/>
            <person name="Banfield J.F."/>
        </authorList>
    </citation>
    <scope>NUCLEOTIDE SEQUENCE [LARGE SCALE GENOMIC DNA]</scope>
</reference>
<dbReference type="InterPro" id="IPR051548">
    <property type="entry name" value="Grx-like_ET"/>
</dbReference>
<dbReference type="InterPro" id="IPR036249">
    <property type="entry name" value="Thioredoxin-like_sf"/>
</dbReference>
<dbReference type="InterPro" id="IPR002109">
    <property type="entry name" value="Glutaredoxin"/>
</dbReference>
<feature type="domain" description="Glutaredoxin" evidence="1">
    <location>
        <begin position="5"/>
        <end position="62"/>
    </location>
</feature>
<dbReference type="GO" id="GO:0045454">
    <property type="term" value="P:cell redox homeostasis"/>
    <property type="evidence" value="ECO:0007669"/>
    <property type="project" value="TreeGrafter"/>
</dbReference>
<dbReference type="PROSITE" id="PS51354">
    <property type="entry name" value="GLUTAREDOXIN_2"/>
    <property type="match status" value="1"/>
</dbReference>
<dbReference type="Gene3D" id="3.40.30.10">
    <property type="entry name" value="Glutaredoxin"/>
    <property type="match status" value="1"/>
</dbReference>
<name>A0A1G1ZBW8_9BACT</name>
<dbReference type="Pfam" id="PF00462">
    <property type="entry name" value="Glutaredoxin"/>
    <property type="match status" value="1"/>
</dbReference>
<comment type="caution">
    <text evidence="2">The sequence shown here is derived from an EMBL/GenBank/DDBJ whole genome shotgun (WGS) entry which is preliminary data.</text>
</comment>